<protein>
    <recommendedName>
        <fullName evidence="6">Ubiquitin-like protease family profile domain-containing protein</fullName>
    </recommendedName>
</protein>
<evidence type="ECO:0000256" key="2">
    <source>
        <dbReference type="ARBA" id="ARBA00022670"/>
    </source>
</evidence>
<dbReference type="AlphaFoldDB" id="A0A1X7V8U8"/>
<feature type="region of interest" description="Disordered" evidence="5">
    <location>
        <begin position="60"/>
        <end position="85"/>
    </location>
</feature>
<dbReference type="GO" id="GO:0006508">
    <property type="term" value="P:proteolysis"/>
    <property type="evidence" value="ECO:0007669"/>
    <property type="project" value="UniProtKB-KW"/>
</dbReference>
<organism evidence="7">
    <name type="scientific">Amphimedon queenslandica</name>
    <name type="common">Sponge</name>
    <dbReference type="NCBI Taxonomy" id="400682"/>
    <lineage>
        <taxon>Eukaryota</taxon>
        <taxon>Metazoa</taxon>
        <taxon>Porifera</taxon>
        <taxon>Demospongiae</taxon>
        <taxon>Heteroscleromorpha</taxon>
        <taxon>Haplosclerida</taxon>
        <taxon>Niphatidae</taxon>
        <taxon>Amphimedon</taxon>
    </lineage>
</organism>
<evidence type="ECO:0000313" key="7">
    <source>
        <dbReference type="EnsemblMetazoa" id="Aqu2.1.35937_001"/>
    </source>
</evidence>
<dbReference type="OrthoDB" id="1939479at2759"/>
<comment type="similarity">
    <text evidence="1">Belongs to the peptidase C48 family.</text>
</comment>
<dbReference type="InterPro" id="IPR038765">
    <property type="entry name" value="Papain-like_cys_pep_sf"/>
</dbReference>
<dbReference type="EnsemblMetazoa" id="Aqu2.1.35937_001">
    <property type="protein sequence ID" value="Aqu2.1.35937_001"/>
    <property type="gene ID" value="Aqu2.1.35937"/>
</dbReference>
<evidence type="ECO:0000256" key="1">
    <source>
        <dbReference type="ARBA" id="ARBA00005234"/>
    </source>
</evidence>
<dbReference type="STRING" id="400682.A0A1X7V8U8"/>
<keyword evidence="2" id="KW-0645">Protease</keyword>
<dbReference type="Gene3D" id="3.40.395.10">
    <property type="entry name" value="Adenoviral Proteinase, Chain A"/>
    <property type="match status" value="1"/>
</dbReference>
<evidence type="ECO:0000256" key="3">
    <source>
        <dbReference type="ARBA" id="ARBA00022801"/>
    </source>
</evidence>
<accession>A0A1X7V8U8</accession>
<feature type="compositionally biased region" description="Basic and acidic residues" evidence="5">
    <location>
        <begin position="60"/>
        <end position="69"/>
    </location>
</feature>
<dbReference type="GO" id="GO:0016926">
    <property type="term" value="P:protein desumoylation"/>
    <property type="evidence" value="ECO:0007669"/>
    <property type="project" value="TreeGrafter"/>
</dbReference>
<evidence type="ECO:0000256" key="5">
    <source>
        <dbReference type="SAM" id="MobiDB-lite"/>
    </source>
</evidence>
<feature type="compositionally biased region" description="Basic residues" evidence="5">
    <location>
        <begin position="74"/>
        <end position="85"/>
    </location>
</feature>
<dbReference type="PROSITE" id="PS50600">
    <property type="entry name" value="ULP_PROTEASE"/>
    <property type="match status" value="1"/>
</dbReference>
<evidence type="ECO:0000256" key="4">
    <source>
        <dbReference type="ARBA" id="ARBA00022807"/>
    </source>
</evidence>
<dbReference type="eggNOG" id="KOG0778">
    <property type="taxonomic scope" value="Eukaryota"/>
</dbReference>
<dbReference type="Pfam" id="PF02902">
    <property type="entry name" value="Peptidase_C48"/>
    <property type="match status" value="1"/>
</dbReference>
<dbReference type="InParanoid" id="A0A1X7V8U8"/>
<name>A0A1X7V8U8_AMPQE</name>
<feature type="domain" description="Ubiquitin-like protease family profile" evidence="6">
    <location>
        <begin position="120"/>
        <end position="278"/>
    </location>
</feature>
<dbReference type="PANTHER" id="PTHR12606">
    <property type="entry name" value="SENTRIN/SUMO-SPECIFIC PROTEASE"/>
    <property type="match status" value="1"/>
</dbReference>
<dbReference type="GO" id="GO:0005634">
    <property type="term" value="C:nucleus"/>
    <property type="evidence" value="ECO:0007669"/>
    <property type="project" value="TreeGrafter"/>
</dbReference>
<reference evidence="7" key="1">
    <citation type="submission" date="2017-05" db="UniProtKB">
        <authorList>
            <consortium name="EnsemblMetazoa"/>
        </authorList>
    </citation>
    <scope>IDENTIFICATION</scope>
</reference>
<keyword evidence="4" id="KW-0788">Thiol protease</keyword>
<keyword evidence="3" id="KW-0378">Hydrolase</keyword>
<dbReference type="SUPFAM" id="SSF54001">
    <property type="entry name" value="Cysteine proteinases"/>
    <property type="match status" value="1"/>
</dbReference>
<proteinExistence type="inferred from homology"/>
<dbReference type="GO" id="GO:0016929">
    <property type="term" value="F:deSUMOylase activity"/>
    <property type="evidence" value="ECO:0007669"/>
    <property type="project" value="TreeGrafter"/>
</dbReference>
<evidence type="ECO:0000259" key="6">
    <source>
        <dbReference type="PROSITE" id="PS50600"/>
    </source>
</evidence>
<dbReference type="PANTHER" id="PTHR12606:SF141">
    <property type="entry name" value="GH15225P-RELATED"/>
    <property type="match status" value="1"/>
</dbReference>
<dbReference type="InterPro" id="IPR003653">
    <property type="entry name" value="Peptidase_C48_C"/>
</dbReference>
<sequence length="321" mass="37054">MSTCFNLCSFPFSSLWGGVPPSLLYPSHDHDPPDDTKKKQREKPLHLTLDYSCSESEKTQVSIKHDHSPSPHWAKPKGEKKRGHPISRLIPSDVIVLSDSDESEKNTSMSHETVVMCYGIKLLESDLLTLQPGNWLNDQVINSYMKLILAYNRRDIYITNTFFYTKLKRSGFQGVSKWLKNVNISRLSKILIPVHTGNHWSLAHISIKELKIEYYDSLGHRNNSCMKTLKLFLMKMLHHFKIKPATLSRYQSSYPKNIPRQTNGSDCGVFVCQYARWLSFGDGQTIKWSSNCPFSSKEMIRLRHHMTQEIKRQELIPLANN</sequence>